<feature type="domain" description="Aminoglycoside phosphotransferase" evidence="1">
    <location>
        <begin position="35"/>
        <end position="256"/>
    </location>
</feature>
<dbReference type="InterPro" id="IPR011009">
    <property type="entry name" value="Kinase-like_dom_sf"/>
</dbReference>
<keyword evidence="3" id="KW-1185">Reference proteome</keyword>
<dbReference type="Pfam" id="PF01636">
    <property type="entry name" value="APH"/>
    <property type="match status" value="1"/>
</dbReference>
<dbReference type="CDD" id="cd05154">
    <property type="entry name" value="ACAD10_11_N-like"/>
    <property type="match status" value="1"/>
</dbReference>
<dbReference type="EMBL" id="CP137555">
    <property type="protein sequence ID" value="WOX05300.1"/>
    <property type="molecule type" value="Genomic_DNA"/>
</dbReference>
<dbReference type="Proteomes" id="UP001302477">
    <property type="component" value="Chromosome"/>
</dbReference>
<dbReference type="RefSeq" id="WP_318953774.1">
    <property type="nucleotide sequence ID" value="NZ_CP137555.1"/>
</dbReference>
<dbReference type="PANTHER" id="PTHR47829:SF3">
    <property type="entry name" value="AMINOGLYCOSIDE PHOSPHOTRANSFERASE DOMAIN-CONTAINING PROTEIN"/>
    <property type="match status" value="1"/>
</dbReference>
<name>A0AAU0MX97_9GAMM</name>
<dbReference type="PANTHER" id="PTHR47829">
    <property type="entry name" value="HYDROLASE, PUTATIVE (AFU_ORTHOLOGUE AFUA_1G12880)-RELATED"/>
    <property type="match status" value="1"/>
</dbReference>
<dbReference type="InterPro" id="IPR041726">
    <property type="entry name" value="ACAD10_11_N"/>
</dbReference>
<dbReference type="InterPro" id="IPR052898">
    <property type="entry name" value="ACAD10-like"/>
</dbReference>
<accession>A0AAU0MX97</accession>
<evidence type="ECO:0000313" key="2">
    <source>
        <dbReference type="EMBL" id="WOX05300.1"/>
    </source>
</evidence>
<dbReference type="SUPFAM" id="SSF56112">
    <property type="entry name" value="Protein kinase-like (PK-like)"/>
    <property type="match status" value="1"/>
</dbReference>
<reference evidence="2 3" key="1">
    <citation type="submission" date="2023-10" db="EMBL/GenBank/DDBJ databases">
        <title>Description of Microbulbifer bruguierae sp. nov., isolated from the sediments of mangrove plant Bruguiera sexangula and comparative genomic analyses of the genus Microbulbifer.</title>
        <authorList>
            <person name="Long M."/>
        </authorList>
    </citation>
    <scope>NUCLEOTIDE SEQUENCE [LARGE SCALE GENOMIC DNA]</scope>
    <source>
        <strain evidence="2 3">SPO729</strain>
    </source>
</reference>
<dbReference type="Gene3D" id="3.30.200.20">
    <property type="entry name" value="Phosphorylase Kinase, domain 1"/>
    <property type="match status" value="1"/>
</dbReference>
<dbReference type="Gene3D" id="3.90.1200.10">
    <property type="match status" value="1"/>
</dbReference>
<dbReference type="KEGG" id="mpaf:R5R33_16365"/>
<evidence type="ECO:0000313" key="3">
    <source>
        <dbReference type="Proteomes" id="UP001302477"/>
    </source>
</evidence>
<gene>
    <name evidence="2" type="ORF">R5R33_16365</name>
</gene>
<sequence length="352" mass="39757">MSVNTAANSSFTIDEQKLADNLEKNIADFQGPLTAEKFAGGQSNPTYLISAASGNYVLRRKPPGQLLKSAHAVDREYRVIAALADSEVPVVKVHHLCEDDSIIGSMFYLMDYIHGRVFWDPALPDLDREQRGDIYREMNRVLAALHSVDIDKVGLSDYGRPGNFYQRQINRWTQQYRASATDQLPEMDLLIDWLPENIPQDGSEEKTTLVHGDFRLDNMIFHPTEPRVLALVDWELSTLGHPRFDLAYQCMQLRMPHNSVLSGLGGIDRASVGIPTEQEYIESYCKRMGLKEIPHWNFYLAFCFFRFAAILQGVKKRAREGNASSEKAMKMGELVLPLAKMGVEQITETTAA</sequence>
<dbReference type="InterPro" id="IPR002575">
    <property type="entry name" value="Aminoglycoside_PTrfase"/>
</dbReference>
<organism evidence="2 3">
    <name type="scientific">Microbulbifer pacificus</name>
    <dbReference type="NCBI Taxonomy" id="407164"/>
    <lineage>
        <taxon>Bacteria</taxon>
        <taxon>Pseudomonadati</taxon>
        <taxon>Pseudomonadota</taxon>
        <taxon>Gammaproteobacteria</taxon>
        <taxon>Cellvibrionales</taxon>
        <taxon>Microbulbiferaceae</taxon>
        <taxon>Microbulbifer</taxon>
    </lineage>
</organism>
<dbReference type="AlphaFoldDB" id="A0AAU0MX97"/>
<proteinExistence type="predicted"/>
<evidence type="ECO:0000259" key="1">
    <source>
        <dbReference type="Pfam" id="PF01636"/>
    </source>
</evidence>
<protein>
    <submittedName>
        <fullName evidence="2">Phosphotransferase</fullName>
    </submittedName>
</protein>